<dbReference type="InterPro" id="IPR011032">
    <property type="entry name" value="GroES-like_sf"/>
</dbReference>
<organism evidence="1 2">
    <name type="scientific">Penicillium fimorum</name>
    <dbReference type="NCBI Taxonomy" id="1882269"/>
    <lineage>
        <taxon>Eukaryota</taxon>
        <taxon>Fungi</taxon>
        <taxon>Dikarya</taxon>
        <taxon>Ascomycota</taxon>
        <taxon>Pezizomycotina</taxon>
        <taxon>Eurotiomycetes</taxon>
        <taxon>Eurotiomycetidae</taxon>
        <taxon>Eurotiales</taxon>
        <taxon>Aspergillaceae</taxon>
        <taxon>Penicillium</taxon>
    </lineage>
</organism>
<gene>
    <name evidence="1" type="ORF">N7463_001140</name>
</gene>
<reference evidence="1" key="1">
    <citation type="submission" date="2022-12" db="EMBL/GenBank/DDBJ databases">
        <authorList>
            <person name="Petersen C."/>
        </authorList>
    </citation>
    <scope>NUCLEOTIDE SEQUENCE</scope>
    <source>
        <strain evidence="1">IBT 29495</strain>
    </source>
</reference>
<dbReference type="AlphaFoldDB" id="A0A9W9Y7R7"/>
<dbReference type="SUPFAM" id="SSF50129">
    <property type="entry name" value="GroES-like"/>
    <property type="match status" value="1"/>
</dbReference>
<sequence length="129" mass="14039">MTSLENKFAKFERERGFLYQTIEDISNDIADLAEMCILVHIPSSRIKASELLHDAFVVKQGRTFMTTPEPGPSDVLIEINARDYGMSPVTTYPAIIGLDTAGVVAKLSSNVTTVPGPGSHVIAFASSFY</sequence>
<name>A0A9W9Y7R7_9EURO</name>
<evidence type="ECO:0000313" key="2">
    <source>
        <dbReference type="Proteomes" id="UP001149954"/>
    </source>
</evidence>
<dbReference type="Gene3D" id="3.90.180.10">
    <property type="entry name" value="Medium-chain alcohol dehydrogenases, catalytic domain"/>
    <property type="match status" value="1"/>
</dbReference>
<accession>A0A9W9Y7R7</accession>
<dbReference type="EMBL" id="JAPWDS010000001">
    <property type="protein sequence ID" value="KAJ5520687.1"/>
    <property type="molecule type" value="Genomic_DNA"/>
</dbReference>
<protein>
    <submittedName>
        <fullName evidence="1">Uncharacterized protein</fullName>
    </submittedName>
</protein>
<dbReference type="OrthoDB" id="4719016at2759"/>
<evidence type="ECO:0000313" key="1">
    <source>
        <dbReference type="EMBL" id="KAJ5520687.1"/>
    </source>
</evidence>
<comment type="caution">
    <text evidence="1">The sequence shown here is derived from an EMBL/GenBank/DDBJ whole genome shotgun (WGS) entry which is preliminary data.</text>
</comment>
<dbReference type="Proteomes" id="UP001149954">
    <property type="component" value="Unassembled WGS sequence"/>
</dbReference>
<keyword evidence="2" id="KW-1185">Reference proteome</keyword>
<reference evidence="1" key="2">
    <citation type="journal article" date="2023" name="IMA Fungus">
        <title>Comparative genomic study of the Penicillium genus elucidates a diverse pangenome and 15 lateral gene transfer events.</title>
        <authorList>
            <person name="Petersen C."/>
            <person name="Sorensen T."/>
            <person name="Nielsen M.R."/>
            <person name="Sondergaard T.E."/>
            <person name="Sorensen J.L."/>
            <person name="Fitzpatrick D.A."/>
            <person name="Frisvad J.C."/>
            <person name="Nielsen K.L."/>
        </authorList>
    </citation>
    <scope>NUCLEOTIDE SEQUENCE</scope>
    <source>
        <strain evidence="1">IBT 29495</strain>
    </source>
</reference>
<proteinExistence type="predicted"/>